<gene>
    <name evidence="1" type="ORF">ACFSKP_17215</name>
</gene>
<organism evidence="1 2">
    <name type="scientific">Pontibacter ruber</name>
    <dbReference type="NCBI Taxonomy" id="1343895"/>
    <lineage>
        <taxon>Bacteria</taxon>
        <taxon>Pseudomonadati</taxon>
        <taxon>Bacteroidota</taxon>
        <taxon>Cytophagia</taxon>
        <taxon>Cytophagales</taxon>
        <taxon>Hymenobacteraceae</taxon>
        <taxon>Pontibacter</taxon>
    </lineage>
</organism>
<dbReference type="RefSeq" id="WP_250431340.1">
    <property type="nucleotide sequence ID" value="NZ_JALPRR010000003.1"/>
</dbReference>
<dbReference type="EMBL" id="JBHUIM010000002">
    <property type="protein sequence ID" value="MFD2248012.1"/>
    <property type="molecule type" value="Genomic_DNA"/>
</dbReference>
<comment type="caution">
    <text evidence="1">The sequence shown here is derived from an EMBL/GenBank/DDBJ whole genome shotgun (WGS) entry which is preliminary data.</text>
</comment>
<dbReference type="Proteomes" id="UP001597374">
    <property type="component" value="Unassembled WGS sequence"/>
</dbReference>
<keyword evidence="2" id="KW-1185">Reference proteome</keyword>
<proteinExistence type="predicted"/>
<reference evidence="2" key="1">
    <citation type="journal article" date="2019" name="Int. J. Syst. Evol. Microbiol.">
        <title>The Global Catalogue of Microorganisms (GCM) 10K type strain sequencing project: providing services to taxonomists for standard genome sequencing and annotation.</title>
        <authorList>
            <consortium name="The Broad Institute Genomics Platform"/>
            <consortium name="The Broad Institute Genome Sequencing Center for Infectious Disease"/>
            <person name="Wu L."/>
            <person name="Ma J."/>
        </authorList>
    </citation>
    <scope>NUCLEOTIDE SEQUENCE [LARGE SCALE GENOMIC DNA]</scope>
    <source>
        <strain evidence="2">CGMCC 4.1782</strain>
    </source>
</reference>
<evidence type="ECO:0000313" key="2">
    <source>
        <dbReference type="Proteomes" id="UP001597374"/>
    </source>
</evidence>
<accession>A0ABW5D052</accession>
<evidence type="ECO:0000313" key="1">
    <source>
        <dbReference type="EMBL" id="MFD2248012.1"/>
    </source>
</evidence>
<name>A0ABW5D052_9BACT</name>
<protein>
    <submittedName>
        <fullName evidence="1">Uncharacterized protein</fullName>
    </submittedName>
</protein>
<sequence>MELQGTWTKDEEGFMTFEPSDLQRCYEAITDSYHRVYNRYREEYDDDEEAYYKALEDGYEMITDYKLIDGRNEFVTTYITPSYTLDVWYEVDEETSKKDYNKGYLRIRKKEADKV</sequence>